<accession>A0A921UEE9</accession>
<name>A0A921UEE9_SORBI</name>
<dbReference type="EMBL" id="CM027684">
    <property type="protein sequence ID" value="KAG0528639.1"/>
    <property type="molecule type" value="Genomic_DNA"/>
</dbReference>
<evidence type="ECO:0000313" key="2">
    <source>
        <dbReference type="EMBL" id="KAG0528639.1"/>
    </source>
</evidence>
<sequence>MLICFWYFILNFKFPLIGNCMNPWSLETSKGYMLICYSYYHIIWQFFPFQAEDKWRS</sequence>
<protein>
    <submittedName>
        <fullName evidence="2">Uncharacterized protein</fullName>
    </submittedName>
</protein>
<reference evidence="2" key="1">
    <citation type="journal article" date="2019" name="BMC Genomics">
        <title>A new reference genome for Sorghum bicolor reveals high levels of sequence similarity between sweet and grain genotypes: implications for the genetics of sugar metabolism.</title>
        <authorList>
            <person name="Cooper E.A."/>
            <person name="Brenton Z.W."/>
            <person name="Flinn B.S."/>
            <person name="Jenkins J."/>
            <person name="Shu S."/>
            <person name="Flowers D."/>
            <person name="Luo F."/>
            <person name="Wang Y."/>
            <person name="Xia P."/>
            <person name="Barry K."/>
            <person name="Daum C."/>
            <person name="Lipzen A."/>
            <person name="Yoshinaga Y."/>
            <person name="Schmutz J."/>
            <person name="Saski C."/>
            <person name="Vermerris W."/>
            <person name="Kresovich S."/>
        </authorList>
    </citation>
    <scope>NUCLEOTIDE SEQUENCE</scope>
</reference>
<feature type="signal peptide" evidence="1">
    <location>
        <begin position="1"/>
        <end position="18"/>
    </location>
</feature>
<dbReference type="Proteomes" id="UP000807115">
    <property type="component" value="Chromosome 5"/>
</dbReference>
<organism evidence="2 3">
    <name type="scientific">Sorghum bicolor</name>
    <name type="common">Sorghum</name>
    <name type="synonym">Sorghum vulgare</name>
    <dbReference type="NCBI Taxonomy" id="4558"/>
    <lineage>
        <taxon>Eukaryota</taxon>
        <taxon>Viridiplantae</taxon>
        <taxon>Streptophyta</taxon>
        <taxon>Embryophyta</taxon>
        <taxon>Tracheophyta</taxon>
        <taxon>Spermatophyta</taxon>
        <taxon>Magnoliopsida</taxon>
        <taxon>Liliopsida</taxon>
        <taxon>Poales</taxon>
        <taxon>Poaceae</taxon>
        <taxon>PACMAD clade</taxon>
        <taxon>Panicoideae</taxon>
        <taxon>Andropogonodae</taxon>
        <taxon>Andropogoneae</taxon>
        <taxon>Sorghinae</taxon>
        <taxon>Sorghum</taxon>
    </lineage>
</organism>
<feature type="chain" id="PRO_5036742507" evidence="1">
    <location>
        <begin position="19"/>
        <end position="57"/>
    </location>
</feature>
<comment type="caution">
    <text evidence="2">The sequence shown here is derived from an EMBL/GenBank/DDBJ whole genome shotgun (WGS) entry which is preliminary data.</text>
</comment>
<proteinExistence type="predicted"/>
<evidence type="ECO:0000256" key="1">
    <source>
        <dbReference type="SAM" id="SignalP"/>
    </source>
</evidence>
<dbReference type="AlphaFoldDB" id="A0A921UEE9"/>
<evidence type="ECO:0000313" key="3">
    <source>
        <dbReference type="Proteomes" id="UP000807115"/>
    </source>
</evidence>
<reference evidence="2" key="2">
    <citation type="submission" date="2020-10" db="EMBL/GenBank/DDBJ databases">
        <authorList>
            <person name="Cooper E.A."/>
            <person name="Brenton Z.W."/>
            <person name="Flinn B.S."/>
            <person name="Jenkins J."/>
            <person name="Shu S."/>
            <person name="Flowers D."/>
            <person name="Luo F."/>
            <person name="Wang Y."/>
            <person name="Xia P."/>
            <person name="Barry K."/>
            <person name="Daum C."/>
            <person name="Lipzen A."/>
            <person name="Yoshinaga Y."/>
            <person name="Schmutz J."/>
            <person name="Saski C."/>
            <person name="Vermerris W."/>
            <person name="Kresovich S."/>
        </authorList>
    </citation>
    <scope>NUCLEOTIDE SEQUENCE</scope>
</reference>
<keyword evidence="1" id="KW-0732">Signal</keyword>
<gene>
    <name evidence="2" type="ORF">BDA96_05G028900</name>
</gene>